<gene>
    <name evidence="2" type="ORF">RBSWK_06288</name>
</gene>
<dbReference type="AlphaFoldDB" id="L7C7F5"/>
<feature type="domain" description="DUF1559" evidence="1">
    <location>
        <begin position="14"/>
        <end position="55"/>
    </location>
</feature>
<organism evidence="2 3">
    <name type="scientific">Rhodopirellula baltica SWK14</name>
    <dbReference type="NCBI Taxonomy" id="993516"/>
    <lineage>
        <taxon>Bacteria</taxon>
        <taxon>Pseudomonadati</taxon>
        <taxon>Planctomycetota</taxon>
        <taxon>Planctomycetia</taxon>
        <taxon>Pirellulales</taxon>
        <taxon>Pirellulaceae</taxon>
        <taxon>Rhodopirellula</taxon>
    </lineage>
</organism>
<protein>
    <recommendedName>
        <fullName evidence="1">DUF1559 domain-containing protein</fullName>
    </recommendedName>
</protein>
<accession>L7C7F5</accession>
<dbReference type="Proteomes" id="UP000010959">
    <property type="component" value="Unassembled WGS sequence"/>
</dbReference>
<reference evidence="2 3" key="1">
    <citation type="journal article" date="2013" name="Mar. Genomics">
        <title>Expression of sulfatases in Rhodopirellula baltica and the diversity of sulfatases in the genus Rhodopirellula.</title>
        <authorList>
            <person name="Wegner C.E."/>
            <person name="Richter-Heitmann T."/>
            <person name="Klindworth A."/>
            <person name="Klockow C."/>
            <person name="Richter M."/>
            <person name="Achstetter T."/>
            <person name="Glockner F.O."/>
            <person name="Harder J."/>
        </authorList>
    </citation>
    <scope>NUCLEOTIDE SEQUENCE [LARGE SCALE GENOMIC DNA]</scope>
    <source>
        <strain evidence="2 3">SWK14</strain>
    </source>
</reference>
<dbReference type="PATRIC" id="fig|993516.3.peg.6742"/>
<dbReference type="Pfam" id="PF07596">
    <property type="entry name" value="SBP_bac_10"/>
    <property type="match status" value="1"/>
</dbReference>
<proteinExistence type="predicted"/>
<evidence type="ECO:0000259" key="1">
    <source>
        <dbReference type="Pfam" id="PF07596"/>
    </source>
</evidence>
<evidence type="ECO:0000313" key="3">
    <source>
        <dbReference type="Proteomes" id="UP000010959"/>
    </source>
</evidence>
<dbReference type="InterPro" id="IPR011453">
    <property type="entry name" value="DUF1559"/>
</dbReference>
<name>L7C7F5_RHOBT</name>
<comment type="caution">
    <text evidence="2">The sequence shown here is derived from an EMBL/GenBank/DDBJ whole genome shotgun (WGS) entry which is preliminary data.</text>
</comment>
<evidence type="ECO:0000313" key="2">
    <source>
        <dbReference type="EMBL" id="ELP29760.1"/>
    </source>
</evidence>
<sequence length="157" mass="17409">MNGVLPDRDVTDSNGRSLCSWVGSILPYIEQHEIASSLDISQPWNSPSNEKSLASGKRFWDWYTEDGYFVSVFTGADAMWDANGNPRGKLADYPTNILLVATTVEDVHPLEPFSLSEKGLREILATGHEAVYVDADRFHGSVKLDGDSIIFARDMVQ</sequence>
<dbReference type="EMBL" id="AMWG01000181">
    <property type="protein sequence ID" value="ELP29760.1"/>
    <property type="molecule type" value="Genomic_DNA"/>
</dbReference>